<dbReference type="GO" id="GO:0005694">
    <property type="term" value="C:chromosome"/>
    <property type="evidence" value="ECO:0007669"/>
    <property type="project" value="TreeGrafter"/>
</dbReference>
<dbReference type="Pfam" id="PF02195">
    <property type="entry name" value="ParB_N"/>
    <property type="match status" value="1"/>
</dbReference>
<dbReference type="KEGG" id="csy:CENSYa_1208"/>
<reference evidence="2 3" key="1">
    <citation type="journal article" date="2006" name="Proc. Natl. Acad. Sci. U.S.A.">
        <title>Genomic analysis of the uncultivated marine crenarchaeote Cenarchaeum symbiosum.</title>
        <authorList>
            <person name="Hallam S.J."/>
            <person name="Konstantinidis K.T."/>
            <person name="Putnam N."/>
            <person name="Schleper C."/>
            <person name="Watanabe Y."/>
            <person name="Sugahara J."/>
            <person name="Preston C."/>
            <person name="de la Torre J."/>
            <person name="Richardson P.M."/>
            <person name="DeLong E.F."/>
        </authorList>
    </citation>
    <scope>NUCLEOTIDE SEQUENCE [LARGE SCALE GENOMIC DNA]</scope>
    <source>
        <strain evidence="3">A</strain>
    </source>
</reference>
<evidence type="ECO:0000313" key="2">
    <source>
        <dbReference type="EMBL" id="ABK77832.1"/>
    </source>
</evidence>
<evidence type="ECO:0000259" key="1">
    <source>
        <dbReference type="SMART" id="SM00470"/>
    </source>
</evidence>
<dbReference type="Proteomes" id="UP000000758">
    <property type="component" value="Chromosome"/>
</dbReference>
<feature type="domain" description="ParB-like N-terminal" evidence="1">
    <location>
        <begin position="10"/>
        <end position="101"/>
    </location>
</feature>
<dbReference type="NCBIfam" id="TIGR00180">
    <property type="entry name" value="parB_part"/>
    <property type="match status" value="1"/>
</dbReference>
<accession>A0RWW5</accession>
<dbReference type="SMART" id="SM00470">
    <property type="entry name" value="ParB"/>
    <property type="match status" value="1"/>
</dbReference>
<dbReference type="SUPFAM" id="SSF109709">
    <property type="entry name" value="KorB DNA-binding domain-like"/>
    <property type="match status" value="1"/>
</dbReference>
<dbReference type="EMBL" id="DP000238">
    <property type="protein sequence ID" value="ABK77832.1"/>
    <property type="molecule type" value="Genomic_DNA"/>
</dbReference>
<dbReference type="EnsemblBacteria" id="ABK77832">
    <property type="protein sequence ID" value="ABK77832"/>
    <property type="gene ID" value="CENSYa_1208"/>
</dbReference>
<protein>
    <submittedName>
        <fullName evidence="2">Transcriptional regulator</fullName>
    </submittedName>
</protein>
<gene>
    <name evidence="2" type="ordered locus">CENSYa_1208</name>
</gene>
<dbReference type="GO" id="GO:0007059">
    <property type="term" value="P:chromosome segregation"/>
    <property type="evidence" value="ECO:0007669"/>
    <property type="project" value="TreeGrafter"/>
</dbReference>
<dbReference type="Gene3D" id="3.90.1530.30">
    <property type="match status" value="1"/>
</dbReference>
<dbReference type="GO" id="GO:0003677">
    <property type="term" value="F:DNA binding"/>
    <property type="evidence" value="ECO:0007669"/>
    <property type="project" value="InterPro"/>
</dbReference>
<proteinExistence type="predicted"/>
<dbReference type="InterPro" id="IPR004437">
    <property type="entry name" value="ParB/RepB/Spo0J"/>
</dbReference>
<dbReference type="AlphaFoldDB" id="A0RWW5"/>
<dbReference type="InterPro" id="IPR036086">
    <property type="entry name" value="ParB/Sulfiredoxin_sf"/>
</dbReference>
<dbReference type="PANTHER" id="PTHR33375:SF1">
    <property type="entry name" value="CHROMOSOME-PARTITIONING PROTEIN PARB-RELATED"/>
    <property type="match status" value="1"/>
</dbReference>
<keyword evidence="3" id="KW-1185">Reference proteome</keyword>
<dbReference type="HOGENOM" id="CLU_1044289_0_0_2"/>
<organism evidence="2 3">
    <name type="scientific">Cenarchaeum symbiosum (strain A)</name>
    <dbReference type="NCBI Taxonomy" id="414004"/>
    <lineage>
        <taxon>Archaea</taxon>
        <taxon>Nitrososphaerota</taxon>
        <taxon>Candidatus Cenarchaeales</taxon>
        <taxon>Candidatus Cenarchaeaceae</taxon>
        <taxon>Candidatus Cenarchaeum</taxon>
    </lineage>
</organism>
<dbReference type="PANTHER" id="PTHR33375">
    <property type="entry name" value="CHROMOSOME-PARTITIONING PROTEIN PARB-RELATED"/>
    <property type="match status" value="1"/>
</dbReference>
<dbReference type="InterPro" id="IPR050336">
    <property type="entry name" value="Chromosome_partition/occlusion"/>
</dbReference>
<name>A0RWW5_CENSY</name>
<dbReference type="InterPro" id="IPR003115">
    <property type="entry name" value="ParB_N"/>
</dbReference>
<sequence>MANTEKPSLRWIPISKLEIWEEANVRKINASTRLEELAENIRANGIEHPLLVRELRGRFKIFAGQRRYLASKLIGMDPLPCRVYLRLSLDDAILLSLSENAFTRQMSPADKADAVKTLLKRYGSKKEVCRTLGIRPSNLPVYLGYHGLPGEAKEMVDNGLFNMQFAVGVAAKFRRDDAMEILRAVSRTKKRSVDRGLLVAAVGRASGSETLAEIRAGMRREGTAVLSLQLHMDPADLRRLQKMADKKRLGMEGLVSSILQRSLRRA</sequence>
<dbReference type="SUPFAM" id="SSF110849">
    <property type="entry name" value="ParB/Sulfiredoxin"/>
    <property type="match status" value="1"/>
</dbReference>
<evidence type="ECO:0000313" key="3">
    <source>
        <dbReference type="Proteomes" id="UP000000758"/>
    </source>
</evidence>
<dbReference type="Gene3D" id="1.10.10.2830">
    <property type="match status" value="1"/>
</dbReference>